<evidence type="ECO:0000256" key="3">
    <source>
        <dbReference type="ARBA" id="ARBA00001947"/>
    </source>
</evidence>
<organism evidence="10 11">
    <name type="scientific">Candidatus Termititenax persephonae</name>
    <dbReference type="NCBI Taxonomy" id="2218525"/>
    <lineage>
        <taxon>Bacteria</taxon>
        <taxon>Bacillati</taxon>
        <taxon>Candidatus Margulisiibacteriota</taxon>
        <taxon>Candidatus Termititenacia</taxon>
        <taxon>Candidatus Termititenacales</taxon>
        <taxon>Candidatus Termititenacaceae</taxon>
        <taxon>Candidatus Termititenax</taxon>
    </lineage>
</organism>
<comment type="cofactor">
    <cofactor evidence="1">
        <name>Co(2+)</name>
        <dbReference type="ChEBI" id="CHEBI:48828"/>
    </cofactor>
</comment>
<evidence type="ECO:0000256" key="4">
    <source>
        <dbReference type="ARBA" id="ARBA00008236"/>
    </source>
</evidence>
<dbReference type="AlphaFoldDB" id="A0A388THW3"/>
<keyword evidence="9" id="KW-0482">Metalloprotease</keyword>
<dbReference type="PANTHER" id="PTHR34448:SF1">
    <property type="entry name" value="BLL6088 PROTEIN"/>
    <property type="match status" value="1"/>
</dbReference>
<evidence type="ECO:0000256" key="1">
    <source>
        <dbReference type="ARBA" id="ARBA00001941"/>
    </source>
</evidence>
<dbReference type="Gene3D" id="3.40.1830.10">
    <property type="entry name" value="Thermophilic metalloprotease (M29)"/>
    <property type="match status" value="1"/>
</dbReference>
<name>A0A388THW3_9BACT</name>
<comment type="caution">
    <text evidence="10">The sequence shown here is derived from an EMBL/GenBank/DDBJ whole genome shotgun (WGS) entry which is preliminary data.</text>
</comment>
<dbReference type="GO" id="GO:0004177">
    <property type="term" value="F:aminopeptidase activity"/>
    <property type="evidence" value="ECO:0007669"/>
    <property type="project" value="UniProtKB-KW"/>
</dbReference>
<dbReference type="GO" id="GO:0046872">
    <property type="term" value="F:metal ion binding"/>
    <property type="evidence" value="ECO:0007669"/>
    <property type="project" value="UniProtKB-KW"/>
</dbReference>
<evidence type="ECO:0000256" key="7">
    <source>
        <dbReference type="ARBA" id="ARBA00022723"/>
    </source>
</evidence>
<evidence type="ECO:0000313" key="11">
    <source>
        <dbReference type="Proteomes" id="UP000275925"/>
    </source>
</evidence>
<evidence type="ECO:0000256" key="5">
    <source>
        <dbReference type="ARBA" id="ARBA00022438"/>
    </source>
</evidence>
<dbReference type="PANTHER" id="PTHR34448">
    <property type="entry name" value="AMINOPEPTIDASE"/>
    <property type="match status" value="1"/>
</dbReference>
<evidence type="ECO:0000256" key="8">
    <source>
        <dbReference type="ARBA" id="ARBA00022801"/>
    </source>
</evidence>
<keyword evidence="8" id="KW-0378">Hydrolase</keyword>
<dbReference type="EMBL" id="BGZO01000047">
    <property type="protein sequence ID" value="GBR76763.1"/>
    <property type="molecule type" value="Genomic_DNA"/>
</dbReference>
<keyword evidence="5" id="KW-0031">Aminopeptidase</keyword>
<protein>
    <submittedName>
        <fullName evidence="10">Peptidase M29</fullName>
    </submittedName>
</protein>
<dbReference type="GO" id="GO:0006508">
    <property type="term" value="P:proteolysis"/>
    <property type="evidence" value="ECO:0007669"/>
    <property type="project" value="UniProtKB-KW"/>
</dbReference>
<dbReference type="InterPro" id="IPR000787">
    <property type="entry name" value="Peptidase_M29"/>
</dbReference>
<dbReference type="InterPro" id="IPR035097">
    <property type="entry name" value="M29_N-terminal"/>
</dbReference>
<comment type="cofactor">
    <cofactor evidence="2">
        <name>Mg(2+)</name>
        <dbReference type="ChEBI" id="CHEBI:18420"/>
    </cofactor>
</comment>
<comment type="cofactor">
    <cofactor evidence="3">
        <name>Zn(2+)</name>
        <dbReference type="ChEBI" id="CHEBI:29105"/>
    </cofactor>
</comment>
<reference evidence="10 11" key="1">
    <citation type="journal article" date="2019" name="ISME J.">
        <title>Genome analyses of uncultured TG2/ZB3 bacteria in 'Margulisbacteria' specifically attached to ectosymbiotic spirochetes of protists in the termite gut.</title>
        <authorList>
            <person name="Utami Y.D."/>
            <person name="Kuwahara H."/>
            <person name="Igai K."/>
            <person name="Murakami T."/>
            <person name="Sugaya K."/>
            <person name="Morikawa T."/>
            <person name="Nagura Y."/>
            <person name="Yuki M."/>
            <person name="Deevong P."/>
            <person name="Inoue T."/>
            <person name="Kihara K."/>
            <person name="Lo N."/>
            <person name="Yamada A."/>
            <person name="Ohkuma M."/>
            <person name="Hongoh Y."/>
        </authorList>
    </citation>
    <scope>NUCLEOTIDE SEQUENCE [LARGE SCALE GENOMIC DNA]</scope>
    <source>
        <strain evidence="10">NkOx7-02</strain>
    </source>
</reference>
<keyword evidence="7" id="KW-0479">Metal-binding</keyword>
<dbReference type="SUPFAM" id="SSF144052">
    <property type="entry name" value="Thermophilic metalloprotease-like"/>
    <property type="match status" value="1"/>
</dbReference>
<dbReference type="Pfam" id="PF02073">
    <property type="entry name" value="Peptidase_M29"/>
    <property type="match status" value="1"/>
</dbReference>
<comment type="similarity">
    <text evidence="4">Belongs to the peptidase M29 family.</text>
</comment>
<evidence type="ECO:0000256" key="6">
    <source>
        <dbReference type="ARBA" id="ARBA00022670"/>
    </source>
</evidence>
<dbReference type="GO" id="GO:0008237">
    <property type="term" value="F:metallopeptidase activity"/>
    <property type="evidence" value="ECO:0007669"/>
    <property type="project" value="UniProtKB-KW"/>
</dbReference>
<evidence type="ECO:0000313" key="10">
    <source>
        <dbReference type="EMBL" id="GBR76763.1"/>
    </source>
</evidence>
<evidence type="ECO:0000256" key="2">
    <source>
        <dbReference type="ARBA" id="ARBA00001946"/>
    </source>
</evidence>
<sequence length="369" mass="42179">MNDNLLSKYAEVLIWGLTTAHQKKYQPYETVMLRWDLAALPLAEKVYEKLIQLRLNVISRSLASEKMEYSFYQHADQKQRRFVSQGEKELYASLNGNIFLSAPSSLTHLKNINSKKMGETAVARKFLREIAQRREEKGLYGWTLCMYPTQELADKARLSLPEYTQQVIKACYLDAPAPVKKWQQTLQMATEVKKWLNALPIKTFQVESAHTDLTITYGAKRRFMGVSGHNIPSFELFTSPDWRGTRGRYYANLPSYRGGNYVEGVDLLFEKGSAVKIRAKKGEEYVQQTLHLDRQANKIGEFSLTDIRFSNIDKFMADILYDENYGGQAGNCHIAVGASYSDTYTGDQKRLTKKIKQDLASTTPRCIGT</sequence>
<gene>
    <name evidence="10" type="ORF">NO2_1260</name>
</gene>
<keyword evidence="11" id="KW-1185">Reference proteome</keyword>
<accession>A0A388THW3</accession>
<keyword evidence="6" id="KW-0645">Protease</keyword>
<evidence type="ECO:0000256" key="9">
    <source>
        <dbReference type="ARBA" id="ARBA00023049"/>
    </source>
</evidence>
<dbReference type="Proteomes" id="UP000275925">
    <property type="component" value="Unassembled WGS sequence"/>
</dbReference>
<dbReference type="InterPro" id="IPR052170">
    <property type="entry name" value="M29_Exopeptidase"/>
</dbReference>
<proteinExistence type="inferred from homology"/>